<sequence length="1116" mass="122112">MDGNSHSVYSTFTKNGVNNAAIAIAHDDVTIKNLTADGIGSTNLHGINIYVVKNILLDNVVSQNNDNAGIVVNGSIVTVNNVTTSNNTWGGINVDLGVGVTSEAKLTVLGTSHHSEFKAIWMDDVRKLVSVVDTAGQYDSIDNGFEKILYLKIGTPINLGWNVASKSLTPNETPLDLACSTGTVYTNENSVAQNWSSVSGLNVKYQREVTFPTGGISYFNAGSITNTPFATFGSSTGIEGLWKTRVRAYVDINSNNTLDSYEGRSQWSNSCNITFDKTAPVKSTGLGFSDKGSTEVKMCGAKTSSHVGAIIHWDASTDVNFDHYEYRSFNADGSTGPLRTFTTNSFDASWWTVPMEGTYGFQVRAIDKAGNAGEWTDTCNIVEDWTAPDVTTTGIKYPNSTVVNKFITNYNTPTIVGEVISTDTSDITLTINSVTYNAVINGSTWEANVTNIVPDGTYDMQIVATDDVGNSKTTTQSITIDTNAPTATYIHYKNGSAVLGAQAFVQSVSQLSFTGTYTDSTPSSELYWDSFVIFQAQDNGSFAFSQNGKQAYCSWRQNPNLVELSGNPFTLTTQRQFTDCVSTLPEGTYYMTHQVYDNATRKDIPTINQFRDVLGLKFTVDTTAPVSQFTQNQANTYHNSSILLQGVSNDVNGVTGVNLYYKNTNSSNWILIETQTNTSNSSTFNWSKTWTPPYQGTFDVKAEATDQAGNTEHSPRMNRIVYDTTRPTFGNINIEEDYLSRYVNGYYGFTISVRADDSLSGIKGSTCEYTLNGTTWTPGMFMNDKCRFGVPSFILYDNQSLDIRVRVNDKAGNTKTSTVVERKVDKALPQSEAMIANEYYGPNSLPFIHGTASDTVSRISDVKLTMRRSSDGKYWTGNSSWTYLPGTQDVLGTSHWVLTNSLPSMSNGVQYTVTPLAWDHVQDFPGIGIADSFIWDNEDPIDPAVSSTSHTSAPNRDRTIDMVFSGANDELSGVAGYFYSFTHAPETPSIGFFNWLPADATHITSRSLSDGTWYFNIRTVDKVGNITSTTHSIPFIIDTTAPTTPSIVSPTSEQYFKSTPILNDWTNATDVSGIASYKVEYVYDDGHTFPGAPYRTTTASQRNHIPNSNEQGGVSF</sequence>
<gene>
    <name evidence="4" type="ORF">US29_C0055G0008</name>
</gene>
<evidence type="ECO:0000259" key="2">
    <source>
        <dbReference type="Pfam" id="PF12245"/>
    </source>
</evidence>
<feature type="non-terminal residue" evidence="4">
    <location>
        <position position="1116"/>
    </location>
</feature>
<dbReference type="Proteomes" id="UP000033886">
    <property type="component" value="Unassembled WGS sequence"/>
</dbReference>
<dbReference type="Pfam" id="PF12245">
    <property type="entry name" value="Big_3_2"/>
    <property type="match status" value="1"/>
</dbReference>
<evidence type="ECO:0000313" key="5">
    <source>
        <dbReference type="Proteomes" id="UP000033886"/>
    </source>
</evidence>
<evidence type="ECO:0000313" key="4">
    <source>
        <dbReference type="EMBL" id="KKQ14955.1"/>
    </source>
</evidence>
<dbReference type="Gene3D" id="2.60.40.10">
    <property type="entry name" value="Immunoglobulins"/>
    <property type="match status" value="3"/>
</dbReference>
<feature type="domain" description="Ig-like" evidence="2">
    <location>
        <begin position="635"/>
        <end position="715"/>
    </location>
</feature>
<protein>
    <submittedName>
        <fullName evidence="4">Large repetitive protein</fullName>
    </submittedName>
</protein>
<name>A0A0G0FMP8_9BACT</name>
<comment type="caution">
    <text evidence="4">The sequence shown here is derived from an EMBL/GenBank/DDBJ whole genome shotgun (WGS) entry which is preliminary data.</text>
</comment>
<dbReference type="InterPro" id="IPR022038">
    <property type="entry name" value="Ig-like_bact"/>
</dbReference>
<organism evidence="4 5">
    <name type="scientific">candidate division WS6 bacterium GW2011_GWF1_36_8</name>
    <dbReference type="NCBI Taxonomy" id="1619098"/>
    <lineage>
        <taxon>Bacteria</taxon>
        <taxon>Candidatus Dojkabacteria</taxon>
    </lineage>
</organism>
<dbReference type="Pfam" id="PF19077">
    <property type="entry name" value="Big_13"/>
    <property type="match status" value="1"/>
</dbReference>
<dbReference type="InterPro" id="IPR044016">
    <property type="entry name" value="Big_13"/>
</dbReference>
<feature type="domain" description="Bacterial Ig-like" evidence="3">
    <location>
        <begin position="406"/>
        <end position="482"/>
    </location>
</feature>
<dbReference type="AlphaFoldDB" id="A0A0G0FMP8"/>
<reference evidence="4 5" key="1">
    <citation type="journal article" date="2015" name="Nature">
        <title>rRNA introns, odd ribosomes, and small enigmatic genomes across a large radiation of phyla.</title>
        <authorList>
            <person name="Brown C.T."/>
            <person name="Hug L.A."/>
            <person name="Thomas B.C."/>
            <person name="Sharon I."/>
            <person name="Castelle C.J."/>
            <person name="Singh A."/>
            <person name="Wilkins M.J."/>
            <person name="Williams K.H."/>
            <person name="Banfield J.F."/>
        </authorList>
    </citation>
    <scope>NUCLEOTIDE SEQUENCE [LARGE SCALE GENOMIC DNA]</scope>
</reference>
<dbReference type="EMBL" id="LBSK01000055">
    <property type="protein sequence ID" value="KKQ14955.1"/>
    <property type="molecule type" value="Genomic_DNA"/>
</dbReference>
<evidence type="ECO:0000259" key="3">
    <source>
        <dbReference type="Pfam" id="PF19077"/>
    </source>
</evidence>
<proteinExistence type="predicted"/>
<dbReference type="InterPro" id="IPR013783">
    <property type="entry name" value="Ig-like_fold"/>
</dbReference>
<accession>A0A0G0FMP8</accession>
<feature type="region of interest" description="Disordered" evidence="1">
    <location>
        <begin position="1097"/>
        <end position="1116"/>
    </location>
</feature>
<evidence type="ECO:0000256" key="1">
    <source>
        <dbReference type="SAM" id="MobiDB-lite"/>
    </source>
</evidence>